<proteinExistence type="predicted"/>
<dbReference type="InParanoid" id="D7FH99"/>
<accession>D7FH99</accession>
<feature type="region of interest" description="Disordered" evidence="1">
    <location>
        <begin position="77"/>
        <end position="96"/>
    </location>
</feature>
<dbReference type="PANTHER" id="PTHR45849">
    <property type="entry name" value="FACT COMPLEX SUBUNIT SSRP1"/>
    <property type="match status" value="1"/>
</dbReference>
<feature type="compositionally biased region" description="Low complexity" evidence="1">
    <location>
        <begin position="81"/>
        <end position="95"/>
    </location>
</feature>
<dbReference type="GO" id="GO:0042393">
    <property type="term" value="F:histone binding"/>
    <property type="evidence" value="ECO:0007669"/>
    <property type="project" value="TreeGrafter"/>
</dbReference>
<dbReference type="OrthoDB" id="498543at2759"/>
<sequence length="151" mass="15992">MKPALFLPRTDIQEVVCGRGGSATTRYVDLVVGLEAEDDDGEPVAKQQQEFSNIDRDALPSLQSYIQDALVAPRQREAKQEAQAAASAQQQQKAATCTVATGTMLPAPATATNAGGSAEGAAKVPQEDEEEEEDDGDAEVISTKLPASYPW</sequence>
<dbReference type="Proteomes" id="UP000002630">
    <property type="component" value="Linkage Group LG30"/>
</dbReference>
<dbReference type="EMBL" id="FN649755">
    <property type="protein sequence ID" value="CBJ28470.1"/>
    <property type="molecule type" value="Genomic_DNA"/>
</dbReference>
<dbReference type="PANTHER" id="PTHR45849:SF1">
    <property type="entry name" value="FACT COMPLEX SUBUNIT SSRP1"/>
    <property type="match status" value="1"/>
</dbReference>
<evidence type="ECO:0000256" key="1">
    <source>
        <dbReference type="SAM" id="MobiDB-lite"/>
    </source>
</evidence>
<evidence type="ECO:0000259" key="2">
    <source>
        <dbReference type="Pfam" id="PF08512"/>
    </source>
</evidence>
<feature type="compositionally biased region" description="Acidic residues" evidence="1">
    <location>
        <begin position="127"/>
        <end position="138"/>
    </location>
</feature>
<reference evidence="3 4" key="1">
    <citation type="journal article" date="2010" name="Nature">
        <title>The Ectocarpus genome and the independent evolution of multicellularity in brown algae.</title>
        <authorList>
            <person name="Cock J.M."/>
            <person name="Sterck L."/>
            <person name="Rouze P."/>
            <person name="Scornet D."/>
            <person name="Allen A.E."/>
            <person name="Amoutzias G."/>
            <person name="Anthouard V."/>
            <person name="Artiguenave F."/>
            <person name="Aury J.M."/>
            <person name="Badger J.H."/>
            <person name="Beszteri B."/>
            <person name="Billiau K."/>
            <person name="Bonnet E."/>
            <person name="Bothwell J.H."/>
            <person name="Bowler C."/>
            <person name="Boyen C."/>
            <person name="Brownlee C."/>
            <person name="Carrano C.J."/>
            <person name="Charrier B."/>
            <person name="Cho G.Y."/>
            <person name="Coelho S.M."/>
            <person name="Collen J."/>
            <person name="Corre E."/>
            <person name="Da Silva C."/>
            <person name="Delage L."/>
            <person name="Delaroque N."/>
            <person name="Dittami S.M."/>
            <person name="Doulbeau S."/>
            <person name="Elias M."/>
            <person name="Farnham G."/>
            <person name="Gachon C.M."/>
            <person name="Gschloessl B."/>
            <person name="Heesch S."/>
            <person name="Jabbari K."/>
            <person name="Jubin C."/>
            <person name="Kawai H."/>
            <person name="Kimura K."/>
            <person name="Kloareg B."/>
            <person name="Kupper F.C."/>
            <person name="Lang D."/>
            <person name="Le Bail A."/>
            <person name="Leblanc C."/>
            <person name="Lerouge P."/>
            <person name="Lohr M."/>
            <person name="Lopez P.J."/>
            <person name="Martens C."/>
            <person name="Maumus F."/>
            <person name="Michel G."/>
            <person name="Miranda-Saavedra D."/>
            <person name="Morales J."/>
            <person name="Moreau H."/>
            <person name="Motomura T."/>
            <person name="Nagasato C."/>
            <person name="Napoli C.A."/>
            <person name="Nelson D.R."/>
            <person name="Nyvall-Collen P."/>
            <person name="Peters A.F."/>
            <person name="Pommier C."/>
            <person name="Potin P."/>
            <person name="Poulain J."/>
            <person name="Quesneville H."/>
            <person name="Read B."/>
            <person name="Rensing S.A."/>
            <person name="Ritter A."/>
            <person name="Rousvoal S."/>
            <person name="Samanta M."/>
            <person name="Samson G."/>
            <person name="Schroeder D.C."/>
            <person name="Segurens B."/>
            <person name="Strittmatter M."/>
            <person name="Tonon T."/>
            <person name="Tregear J.W."/>
            <person name="Valentin K."/>
            <person name="von Dassow P."/>
            <person name="Yamagishi T."/>
            <person name="Van de Peer Y."/>
            <person name="Wincker P."/>
        </authorList>
    </citation>
    <scope>NUCLEOTIDE SEQUENCE [LARGE SCALE GENOMIC DNA]</scope>
    <source>
        <strain evidence="4">Ec32 / CCAP1310/4</strain>
    </source>
</reference>
<evidence type="ECO:0000313" key="3">
    <source>
        <dbReference type="EMBL" id="CBJ28470.1"/>
    </source>
</evidence>
<dbReference type="InterPro" id="IPR050454">
    <property type="entry name" value="RTT106/SSRP1_HistChap/FACT"/>
</dbReference>
<feature type="region of interest" description="Disordered" evidence="1">
    <location>
        <begin position="106"/>
        <end position="151"/>
    </location>
</feature>
<gene>
    <name evidence="3" type="ORF">Esi_0106_0067</name>
</gene>
<dbReference type="Pfam" id="PF08512">
    <property type="entry name" value="Rttp106-like_middle"/>
    <property type="match status" value="1"/>
</dbReference>
<dbReference type="InterPro" id="IPR013719">
    <property type="entry name" value="RTT106/SPT16-like_middle_dom"/>
</dbReference>
<dbReference type="InterPro" id="IPR011993">
    <property type="entry name" value="PH-like_dom_sf"/>
</dbReference>
<evidence type="ECO:0000313" key="4">
    <source>
        <dbReference type="Proteomes" id="UP000002630"/>
    </source>
</evidence>
<organism evidence="3 4">
    <name type="scientific">Ectocarpus siliculosus</name>
    <name type="common">Brown alga</name>
    <name type="synonym">Conferva siliculosa</name>
    <dbReference type="NCBI Taxonomy" id="2880"/>
    <lineage>
        <taxon>Eukaryota</taxon>
        <taxon>Sar</taxon>
        <taxon>Stramenopiles</taxon>
        <taxon>Ochrophyta</taxon>
        <taxon>PX clade</taxon>
        <taxon>Phaeophyceae</taxon>
        <taxon>Ectocarpales</taxon>
        <taxon>Ectocarpaceae</taxon>
        <taxon>Ectocarpus</taxon>
    </lineage>
</organism>
<protein>
    <recommendedName>
        <fullName evidence="2">Histone chaperone RTT106/FACT complex subunit SPT16-like middle domain-containing protein</fullName>
    </recommendedName>
</protein>
<dbReference type="GO" id="GO:0031491">
    <property type="term" value="F:nucleosome binding"/>
    <property type="evidence" value="ECO:0007669"/>
    <property type="project" value="TreeGrafter"/>
</dbReference>
<name>D7FH99_ECTSI</name>
<dbReference type="GO" id="GO:0035101">
    <property type="term" value="C:FACT complex"/>
    <property type="evidence" value="ECO:0007669"/>
    <property type="project" value="TreeGrafter"/>
</dbReference>
<keyword evidence="4" id="KW-1185">Reference proteome</keyword>
<feature type="domain" description="Histone chaperone RTT106/FACT complex subunit SPT16-like middle" evidence="2">
    <location>
        <begin position="2"/>
        <end position="68"/>
    </location>
</feature>
<dbReference type="AlphaFoldDB" id="D7FH99"/>
<dbReference type="EMBL" id="FN647746">
    <property type="protein sequence ID" value="CBJ28470.1"/>
    <property type="molecule type" value="Genomic_DNA"/>
</dbReference>
<dbReference type="Gene3D" id="2.30.29.30">
    <property type="entry name" value="Pleckstrin-homology domain (PH domain)/Phosphotyrosine-binding domain (PTB)"/>
    <property type="match status" value="1"/>
</dbReference>